<dbReference type="EMBL" id="CAADEX010000071">
    <property type="protein sequence ID" value="VFJ58132.1"/>
    <property type="molecule type" value="Genomic_DNA"/>
</dbReference>
<protein>
    <submittedName>
        <fullName evidence="2">Uncharacterized protein</fullName>
    </submittedName>
</protein>
<sequence>MSGPKDIILERAMTREEFKRLAERIGSAVKGKNYQVKTTTKTDEKHVTVTAEHWHSGDKIIVTAGLDTRNIQLDIQDEYTCREIQRQIAEALGGEAVKRTTGGASATGKIAEAGAAKQGVTHTAKTSG</sequence>
<dbReference type="AlphaFoldDB" id="A0A450SVS3"/>
<evidence type="ECO:0000313" key="1">
    <source>
        <dbReference type="EMBL" id="VFJ57906.1"/>
    </source>
</evidence>
<proteinExistence type="predicted"/>
<name>A0A450SVS3_9GAMM</name>
<dbReference type="EMBL" id="CAADEY010000062">
    <property type="protein sequence ID" value="VFJ57906.1"/>
    <property type="molecule type" value="Genomic_DNA"/>
</dbReference>
<gene>
    <name evidence="2" type="ORF">BECKDK2373B_GA0170837_10716</name>
    <name evidence="1" type="ORF">BECKDK2373C_GA0170839_10628</name>
</gene>
<reference evidence="2" key="1">
    <citation type="submission" date="2019-02" db="EMBL/GenBank/DDBJ databases">
        <authorList>
            <person name="Gruber-Vodicka R. H."/>
            <person name="Seah K. B. B."/>
        </authorList>
    </citation>
    <scope>NUCLEOTIDE SEQUENCE</scope>
    <source>
        <strain evidence="1">BECK_DK161</strain>
        <strain evidence="2">BECK_DK47</strain>
    </source>
</reference>
<evidence type="ECO:0000313" key="2">
    <source>
        <dbReference type="EMBL" id="VFJ58132.1"/>
    </source>
</evidence>
<organism evidence="2">
    <name type="scientific">Candidatus Kentrum sp. DK</name>
    <dbReference type="NCBI Taxonomy" id="2126562"/>
    <lineage>
        <taxon>Bacteria</taxon>
        <taxon>Pseudomonadati</taxon>
        <taxon>Pseudomonadota</taxon>
        <taxon>Gammaproteobacteria</taxon>
        <taxon>Candidatus Kentrum</taxon>
    </lineage>
</organism>
<accession>A0A450SVS3</accession>